<evidence type="ECO:0000313" key="1">
    <source>
        <dbReference type="EMBL" id="OMO82566.1"/>
    </source>
</evidence>
<comment type="caution">
    <text evidence="1">The sequence shown here is derived from an EMBL/GenBank/DDBJ whole genome shotgun (WGS) entry which is preliminary data.</text>
</comment>
<dbReference type="AlphaFoldDB" id="A0A1R3IJ35"/>
<sequence>MATCIEFQVVNNSKFQTSEK</sequence>
<organism evidence="1 2">
    <name type="scientific">Corchorus capsularis</name>
    <name type="common">Jute</name>
    <dbReference type="NCBI Taxonomy" id="210143"/>
    <lineage>
        <taxon>Eukaryota</taxon>
        <taxon>Viridiplantae</taxon>
        <taxon>Streptophyta</taxon>
        <taxon>Embryophyta</taxon>
        <taxon>Tracheophyta</taxon>
        <taxon>Spermatophyta</taxon>
        <taxon>Magnoliopsida</taxon>
        <taxon>eudicotyledons</taxon>
        <taxon>Gunneridae</taxon>
        <taxon>Pentapetalae</taxon>
        <taxon>rosids</taxon>
        <taxon>malvids</taxon>
        <taxon>Malvales</taxon>
        <taxon>Malvaceae</taxon>
        <taxon>Grewioideae</taxon>
        <taxon>Apeibeae</taxon>
        <taxon>Corchorus</taxon>
    </lineage>
</organism>
<evidence type="ECO:0000313" key="2">
    <source>
        <dbReference type="Proteomes" id="UP000188268"/>
    </source>
</evidence>
<keyword evidence="2" id="KW-1185">Reference proteome</keyword>
<dbReference type="Gramene" id="OMO82566">
    <property type="protein sequence ID" value="OMO82566"/>
    <property type="gene ID" value="CCACVL1_11893"/>
</dbReference>
<dbReference type="Proteomes" id="UP000188268">
    <property type="component" value="Unassembled WGS sequence"/>
</dbReference>
<dbReference type="EMBL" id="AWWV01009998">
    <property type="protein sequence ID" value="OMO82566.1"/>
    <property type="molecule type" value="Genomic_DNA"/>
</dbReference>
<name>A0A1R3IJ35_COCAP</name>
<gene>
    <name evidence="1" type="ORF">CCACVL1_11893</name>
</gene>
<protein>
    <submittedName>
        <fullName evidence="1">Uncharacterized protein</fullName>
    </submittedName>
</protein>
<accession>A0A1R3IJ35</accession>
<proteinExistence type="predicted"/>
<reference evidence="1 2" key="1">
    <citation type="submission" date="2013-09" db="EMBL/GenBank/DDBJ databases">
        <title>Corchorus capsularis genome sequencing.</title>
        <authorList>
            <person name="Alam M."/>
            <person name="Haque M.S."/>
            <person name="Islam M.S."/>
            <person name="Emdad E.M."/>
            <person name="Islam M.M."/>
            <person name="Ahmed B."/>
            <person name="Halim A."/>
            <person name="Hossen Q.M.M."/>
            <person name="Hossain M.Z."/>
            <person name="Ahmed R."/>
            <person name="Khan M.M."/>
            <person name="Islam R."/>
            <person name="Rashid M.M."/>
            <person name="Khan S.A."/>
            <person name="Rahman M.S."/>
            <person name="Alam M."/>
        </authorList>
    </citation>
    <scope>NUCLEOTIDE SEQUENCE [LARGE SCALE GENOMIC DNA]</scope>
    <source>
        <strain evidence="2">cv. CVL-1</strain>
        <tissue evidence="1">Whole seedling</tissue>
    </source>
</reference>